<dbReference type="InterPro" id="IPR037185">
    <property type="entry name" value="EmrE-like"/>
</dbReference>
<dbReference type="PANTHER" id="PTHR32322">
    <property type="entry name" value="INNER MEMBRANE TRANSPORTER"/>
    <property type="match status" value="1"/>
</dbReference>
<keyword evidence="6 7" id="KW-0472">Membrane</keyword>
<evidence type="ECO:0000313" key="9">
    <source>
        <dbReference type="EMBL" id="MFC0270952.1"/>
    </source>
</evidence>
<feature type="domain" description="EamA" evidence="8">
    <location>
        <begin position="157"/>
        <end position="298"/>
    </location>
</feature>
<evidence type="ECO:0000256" key="3">
    <source>
        <dbReference type="ARBA" id="ARBA00022475"/>
    </source>
</evidence>
<dbReference type="Proteomes" id="UP001589854">
    <property type="component" value="Unassembled WGS sequence"/>
</dbReference>
<dbReference type="SUPFAM" id="SSF103481">
    <property type="entry name" value="Multidrug resistance efflux transporter EmrE"/>
    <property type="match status" value="2"/>
</dbReference>
<feature type="transmembrane region" description="Helical" evidence="7">
    <location>
        <begin position="187"/>
        <end position="205"/>
    </location>
</feature>
<evidence type="ECO:0000256" key="7">
    <source>
        <dbReference type="SAM" id="Phobius"/>
    </source>
</evidence>
<evidence type="ECO:0000256" key="6">
    <source>
        <dbReference type="ARBA" id="ARBA00023136"/>
    </source>
</evidence>
<feature type="domain" description="EamA" evidence="8">
    <location>
        <begin position="7"/>
        <end position="143"/>
    </location>
</feature>
<dbReference type="RefSeq" id="WP_378931492.1">
    <property type="nucleotide sequence ID" value="NZ_JBHLVO010000003.1"/>
</dbReference>
<evidence type="ECO:0000256" key="5">
    <source>
        <dbReference type="ARBA" id="ARBA00022989"/>
    </source>
</evidence>
<feature type="transmembrane region" description="Helical" evidence="7">
    <location>
        <begin position="129"/>
        <end position="149"/>
    </location>
</feature>
<protein>
    <submittedName>
        <fullName evidence="9">DMT family transporter</fullName>
    </submittedName>
</protein>
<proteinExistence type="inferred from homology"/>
<evidence type="ECO:0000313" key="10">
    <source>
        <dbReference type="Proteomes" id="UP001589854"/>
    </source>
</evidence>
<dbReference type="Pfam" id="PF00892">
    <property type="entry name" value="EamA"/>
    <property type="match status" value="2"/>
</dbReference>
<feature type="transmembrane region" description="Helical" evidence="7">
    <location>
        <begin position="102"/>
        <end position="120"/>
    </location>
</feature>
<organism evidence="9 10">
    <name type="scientific">Metabacillus herbersteinensis</name>
    <dbReference type="NCBI Taxonomy" id="283816"/>
    <lineage>
        <taxon>Bacteria</taxon>
        <taxon>Bacillati</taxon>
        <taxon>Bacillota</taxon>
        <taxon>Bacilli</taxon>
        <taxon>Bacillales</taxon>
        <taxon>Bacillaceae</taxon>
        <taxon>Metabacillus</taxon>
    </lineage>
</organism>
<dbReference type="Gene3D" id="1.10.3730.20">
    <property type="match status" value="1"/>
</dbReference>
<dbReference type="InterPro" id="IPR000620">
    <property type="entry name" value="EamA_dom"/>
</dbReference>
<sequence>MNVKYLAYIGAILNATIVGLSFLFTKIALNSSNPIDTLSFRFTLAFLAITFVMIILRRKPISLKGLSKKEFSSLLLLALFYPTMFFSFQTFGLVYASSAEGGIILSLSPIFITIFASVFLKEKTTWQQGIFIMLSVLGVIYIFVMKGNVVEVDNFLGFGYLFISCLSIAGYTVLARHLTVNYSPLQLSFIMVSFGFLFFNGYALFYHLNAGDVATYLSLWGNGSFLISTFYLGVLATLLTSFLANYVLSKIPASQMSVFANIATVISIAAGATFLNEKIYFYHWVGAALIIIGVIGTNILKEKQRNQTSDS</sequence>
<feature type="transmembrane region" description="Helical" evidence="7">
    <location>
        <begin position="281"/>
        <end position="300"/>
    </location>
</feature>
<keyword evidence="4 7" id="KW-0812">Transmembrane</keyword>
<keyword evidence="5 7" id="KW-1133">Transmembrane helix</keyword>
<evidence type="ECO:0000259" key="8">
    <source>
        <dbReference type="Pfam" id="PF00892"/>
    </source>
</evidence>
<name>A0ABV6GBA6_9BACI</name>
<feature type="transmembrane region" description="Helical" evidence="7">
    <location>
        <begin position="225"/>
        <end position="246"/>
    </location>
</feature>
<feature type="transmembrane region" description="Helical" evidence="7">
    <location>
        <begin position="76"/>
        <end position="96"/>
    </location>
</feature>
<feature type="transmembrane region" description="Helical" evidence="7">
    <location>
        <begin position="258"/>
        <end position="275"/>
    </location>
</feature>
<feature type="transmembrane region" description="Helical" evidence="7">
    <location>
        <begin position="5"/>
        <end position="25"/>
    </location>
</feature>
<dbReference type="InterPro" id="IPR050638">
    <property type="entry name" value="AA-Vitamin_Transporters"/>
</dbReference>
<keyword evidence="3" id="KW-1003">Cell membrane</keyword>
<comment type="similarity">
    <text evidence="2">Belongs to the EamA transporter family.</text>
</comment>
<evidence type="ECO:0000256" key="1">
    <source>
        <dbReference type="ARBA" id="ARBA00004651"/>
    </source>
</evidence>
<comment type="subcellular location">
    <subcellularLocation>
        <location evidence="1">Cell membrane</location>
        <topology evidence="1">Multi-pass membrane protein</topology>
    </subcellularLocation>
</comment>
<reference evidence="9 10" key="1">
    <citation type="submission" date="2024-09" db="EMBL/GenBank/DDBJ databases">
        <authorList>
            <person name="Sun Q."/>
            <person name="Mori K."/>
        </authorList>
    </citation>
    <scope>NUCLEOTIDE SEQUENCE [LARGE SCALE GENOMIC DNA]</scope>
    <source>
        <strain evidence="9 10">CCM 7228</strain>
    </source>
</reference>
<accession>A0ABV6GBA6</accession>
<dbReference type="PANTHER" id="PTHR32322:SF18">
    <property type="entry name" value="S-ADENOSYLMETHIONINE_S-ADENOSYLHOMOCYSTEINE TRANSPORTER"/>
    <property type="match status" value="1"/>
</dbReference>
<feature type="transmembrane region" description="Helical" evidence="7">
    <location>
        <begin position="37"/>
        <end position="56"/>
    </location>
</feature>
<dbReference type="EMBL" id="JBHLVO010000003">
    <property type="protein sequence ID" value="MFC0270952.1"/>
    <property type="molecule type" value="Genomic_DNA"/>
</dbReference>
<evidence type="ECO:0000256" key="2">
    <source>
        <dbReference type="ARBA" id="ARBA00007362"/>
    </source>
</evidence>
<keyword evidence="10" id="KW-1185">Reference proteome</keyword>
<comment type="caution">
    <text evidence="9">The sequence shown here is derived from an EMBL/GenBank/DDBJ whole genome shotgun (WGS) entry which is preliminary data.</text>
</comment>
<feature type="transmembrane region" description="Helical" evidence="7">
    <location>
        <begin position="155"/>
        <end position="175"/>
    </location>
</feature>
<evidence type="ECO:0000256" key="4">
    <source>
        <dbReference type="ARBA" id="ARBA00022692"/>
    </source>
</evidence>
<gene>
    <name evidence="9" type="ORF">ACFFIX_05760</name>
</gene>